<evidence type="ECO:0000313" key="1">
    <source>
        <dbReference type="EMBL" id="STY90317.1"/>
    </source>
</evidence>
<name>A0A1S9ZVK9_MORBO</name>
<accession>A0A1S9ZVK9</accession>
<sequence>MKSKSARPIRPLTDGERVIARSVFGESLALDDIRLTTAWWVLKGYAVSPNGWVYFHKDDFCEDFSDKTLHLRAWLIHELVHIWQIQQGIKVVRKAIFNRKYRYVFKEGKPFLAYGIEQQAKMVEDFYIQRELGKDCTAWRECVPFL</sequence>
<dbReference type="RefSeq" id="WP_208624064.1">
    <property type="nucleotide sequence ID" value="NZ_CP030241.1"/>
</dbReference>
<proteinExistence type="predicted"/>
<gene>
    <name evidence="1" type="ORF">NCTC9426_00332</name>
</gene>
<evidence type="ECO:0000313" key="2">
    <source>
        <dbReference type="Proteomes" id="UP000254133"/>
    </source>
</evidence>
<protein>
    <submittedName>
        <fullName evidence="1">Uncharacterized protein</fullName>
    </submittedName>
</protein>
<dbReference type="Proteomes" id="UP000254133">
    <property type="component" value="Unassembled WGS sequence"/>
</dbReference>
<organism evidence="1 2">
    <name type="scientific">Moraxella bovis</name>
    <dbReference type="NCBI Taxonomy" id="476"/>
    <lineage>
        <taxon>Bacteria</taxon>
        <taxon>Pseudomonadati</taxon>
        <taxon>Pseudomonadota</taxon>
        <taxon>Gammaproteobacteria</taxon>
        <taxon>Moraxellales</taxon>
        <taxon>Moraxellaceae</taxon>
        <taxon>Moraxella</taxon>
    </lineage>
</organism>
<reference evidence="1 2" key="1">
    <citation type="submission" date="2018-06" db="EMBL/GenBank/DDBJ databases">
        <authorList>
            <consortium name="Pathogen Informatics"/>
            <person name="Doyle S."/>
        </authorList>
    </citation>
    <scope>NUCLEOTIDE SEQUENCE [LARGE SCALE GENOMIC DNA]</scope>
    <source>
        <strain evidence="1 2">NCTC9426</strain>
    </source>
</reference>
<dbReference type="EMBL" id="UGPZ01000002">
    <property type="protein sequence ID" value="STY90317.1"/>
    <property type="molecule type" value="Genomic_DNA"/>
</dbReference>
<dbReference type="AlphaFoldDB" id="A0A1S9ZVK9"/>